<dbReference type="CDD" id="cd14066">
    <property type="entry name" value="STKc_IRAK"/>
    <property type="match status" value="1"/>
</dbReference>
<evidence type="ECO:0000256" key="11">
    <source>
        <dbReference type="ARBA" id="ARBA00022989"/>
    </source>
</evidence>
<dbReference type="Gene3D" id="1.10.510.10">
    <property type="entry name" value="Transferase(Phosphotransferase) domain 1"/>
    <property type="match status" value="1"/>
</dbReference>
<keyword evidence="6" id="KW-0732">Signal</keyword>
<keyword evidence="12 17" id="KW-0472">Membrane</keyword>
<dbReference type="InterPro" id="IPR000719">
    <property type="entry name" value="Prot_kinase_dom"/>
</dbReference>
<dbReference type="FunFam" id="2.10.25.10:FF:000038">
    <property type="entry name" value="Fibrillin 2"/>
    <property type="match status" value="1"/>
</dbReference>
<keyword evidence="3 15" id="KW-0245">EGF-like domain</keyword>
<dbReference type="GO" id="GO:0005524">
    <property type="term" value="F:ATP binding"/>
    <property type="evidence" value="ECO:0007669"/>
    <property type="project" value="UniProtKB-UniRule"/>
</dbReference>
<dbReference type="PROSITE" id="PS00107">
    <property type="entry name" value="PROTEIN_KINASE_ATP"/>
    <property type="match status" value="1"/>
</dbReference>
<dbReference type="InterPro" id="IPR011009">
    <property type="entry name" value="Kinase-like_dom_sf"/>
</dbReference>
<evidence type="ECO:0000256" key="13">
    <source>
        <dbReference type="ARBA" id="ARBA00023157"/>
    </source>
</evidence>
<keyword evidence="14" id="KW-0325">Glycoprotein</keyword>
<dbReference type="Pfam" id="PF08488">
    <property type="entry name" value="WAK"/>
    <property type="match status" value="1"/>
</dbReference>
<dbReference type="InterPro" id="IPR001881">
    <property type="entry name" value="EGF-like_Ca-bd_dom"/>
</dbReference>
<dbReference type="SMART" id="SM00220">
    <property type="entry name" value="S_TKc"/>
    <property type="match status" value="1"/>
</dbReference>
<evidence type="ECO:0000256" key="1">
    <source>
        <dbReference type="ARBA" id="ARBA00004479"/>
    </source>
</evidence>
<feature type="transmembrane region" description="Helical" evidence="17">
    <location>
        <begin position="374"/>
        <end position="398"/>
    </location>
</feature>
<dbReference type="InterPro" id="IPR001245">
    <property type="entry name" value="Ser-Thr/Tyr_kinase_cat_dom"/>
</dbReference>
<dbReference type="InterPro" id="IPR049883">
    <property type="entry name" value="NOTCH1_EGF-like"/>
</dbReference>
<dbReference type="Gene3D" id="2.10.25.10">
    <property type="entry name" value="Laminin"/>
    <property type="match status" value="2"/>
</dbReference>
<evidence type="ECO:0000256" key="10">
    <source>
        <dbReference type="ARBA" id="ARBA00022840"/>
    </source>
</evidence>
<feature type="disulfide bond" evidence="15">
    <location>
        <begin position="288"/>
        <end position="305"/>
    </location>
</feature>
<evidence type="ECO:0000313" key="21">
    <source>
        <dbReference type="Proteomes" id="UP001418222"/>
    </source>
</evidence>
<dbReference type="PROSITE" id="PS50026">
    <property type="entry name" value="EGF_3"/>
    <property type="match status" value="2"/>
</dbReference>
<dbReference type="Proteomes" id="UP001418222">
    <property type="component" value="Unassembled WGS sequence"/>
</dbReference>
<evidence type="ECO:0000256" key="2">
    <source>
        <dbReference type="ARBA" id="ARBA00022527"/>
    </source>
</evidence>
<evidence type="ECO:0000256" key="9">
    <source>
        <dbReference type="ARBA" id="ARBA00022777"/>
    </source>
</evidence>
<evidence type="ECO:0000256" key="6">
    <source>
        <dbReference type="ARBA" id="ARBA00022729"/>
    </source>
</evidence>
<feature type="domain" description="Protein kinase" evidence="18">
    <location>
        <begin position="449"/>
        <end position="725"/>
    </location>
</feature>
<comment type="caution">
    <text evidence="20">The sequence shown here is derived from an EMBL/GenBank/DDBJ whole genome shotgun (WGS) entry which is preliminary data.</text>
</comment>
<dbReference type="InterPro" id="IPR013695">
    <property type="entry name" value="WAK"/>
</dbReference>
<evidence type="ECO:0000259" key="18">
    <source>
        <dbReference type="PROSITE" id="PS50011"/>
    </source>
</evidence>
<name>A0AAP0AY39_9ASPA</name>
<dbReference type="InterPro" id="IPR025287">
    <property type="entry name" value="WAK_GUB"/>
</dbReference>
<feature type="domain" description="EGF-like" evidence="19">
    <location>
        <begin position="323"/>
        <end position="357"/>
    </location>
</feature>
<dbReference type="InterPro" id="IPR045274">
    <property type="entry name" value="WAK-like"/>
</dbReference>
<evidence type="ECO:0000256" key="3">
    <source>
        <dbReference type="ARBA" id="ARBA00022536"/>
    </source>
</evidence>
<evidence type="ECO:0000256" key="8">
    <source>
        <dbReference type="ARBA" id="ARBA00022741"/>
    </source>
</evidence>
<dbReference type="GO" id="GO:0005509">
    <property type="term" value="F:calcium ion binding"/>
    <property type="evidence" value="ECO:0007669"/>
    <property type="project" value="InterPro"/>
</dbReference>
<dbReference type="Pfam" id="PF13947">
    <property type="entry name" value="GUB_WAK_bind"/>
    <property type="match status" value="1"/>
</dbReference>
<organism evidence="20 21">
    <name type="scientific">Platanthera zijinensis</name>
    <dbReference type="NCBI Taxonomy" id="2320716"/>
    <lineage>
        <taxon>Eukaryota</taxon>
        <taxon>Viridiplantae</taxon>
        <taxon>Streptophyta</taxon>
        <taxon>Embryophyta</taxon>
        <taxon>Tracheophyta</taxon>
        <taxon>Spermatophyta</taxon>
        <taxon>Magnoliopsida</taxon>
        <taxon>Liliopsida</taxon>
        <taxon>Asparagales</taxon>
        <taxon>Orchidaceae</taxon>
        <taxon>Orchidoideae</taxon>
        <taxon>Orchideae</taxon>
        <taxon>Orchidinae</taxon>
        <taxon>Platanthera</taxon>
    </lineage>
</organism>
<dbReference type="GO" id="GO:0030247">
    <property type="term" value="F:polysaccharide binding"/>
    <property type="evidence" value="ECO:0007669"/>
    <property type="project" value="InterPro"/>
</dbReference>
<dbReference type="Pfam" id="PF07714">
    <property type="entry name" value="PK_Tyr_Ser-Thr"/>
    <property type="match status" value="1"/>
</dbReference>
<feature type="binding site" evidence="16">
    <location>
        <position position="479"/>
    </location>
    <ligand>
        <name>ATP</name>
        <dbReference type="ChEBI" id="CHEBI:30616"/>
    </ligand>
</feature>
<dbReference type="PROSITE" id="PS01187">
    <property type="entry name" value="EGF_CA"/>
    <property type="match status" value="1"/>
</dbReference>
<evidence type="ECO:0000256" key="7">
    <source>
        <dbReference type="ARBA" id="ARBA00022737"/>
    </source>
</evidence>
<evidence type="ECO:0000256" key="4">
    <source>
        <dbReference type="ARBA" id="ARBA00022679"/>
    </source>
</evidence>
<reference evidence="20 21" key="1">
    <citation type="journal article" date="2022" name="Nat. Plants">
        <title>Genomes of leafy and leafless Platanthera orchids illuminate the evolution of mycoheterotrophy.</title>
        <authorList>
            <person name="Li M.H."/>
            <person name="Liu K.W."/>
            <person name="Li Z."/>
            <person name="Lu H.C."/>
            <person name="Ye Q.L."/>
            <person name="Zhang D."/>
            <person name="Wang J.Y."/>
            <person name="Li Y.F."/>
            <person name="Zhong Z.M."/>
            <person name="Liu X."/>
            <person name="Yu X."/>
            <person name="Liu D.K."/>
            <person name="Tu X.D."/>
            <person name="Liu B."/>
            <person name="Hao Y."/>
            <person name="Liao X.Y."/>
            <person name="Jiang Y.T."/>
            <person name="Sun W.H."/>
            <person name="Chen J."/>
            <person name="Chen Y.Q."/>
            <person name="Ai Y."/>
            <person name="Zhai J.W."/>
            <person name="Wu S.S."/>
            <person name="Zhou Z."/>
            <person name="Hsiao Y.Y."/>
            <person name="Wu W.L."/>
            <person name="Chen Y.Y."/>
            <person name="Lin Y.F."/>
            <person name="Hsu J.L."/>
            <person name="Li C.Y."/>
            <person name="Wang Z.W."/>
            <person name="Zhao X."/>
            <person name="Zhong W.Y."/>
            <person name="Ma X.K."/>
            <person name="Ma L."/>
            <person name="Huang J."/>
            <person name="Chen G.Z."/>
            <person name="Huang M.Z."/>
            <person name="Huang L."/>
            <person name="Peng D.H."/>
            <person name="Luo Y.B."/>
            <person name="Zou S.Q."/>
            <person name="Chen S.P."/>
            <person name="Lan S."/>
            <person name="Tsai W.C."/>
            <person name="Van de Peer Y."/>
            <person name="Liu Z.J."/>
        </authorList>
    </citation>
    <scope>NUCLEOTIDE SEQUENCE [LARGE SCALE GENOMIC DNA]</scope>
    <source>
        <strain evidence="20">Lor287</strain>
    </source>
</reference>
<dbReference type="Gene3D" id="3.30.200.20">
    <property type="entry name" value="Phosphorylase Kinase, domain 1"/>
    <property type="match status" value="1"/>
</dbReference>
<keyword evidence="13 15" id="KW-1015">Disulfide bond</keyword>
<sequence length="816" mass="87497">MRVFPLGPGGFKLHRSRISVSTPASSCVVIQRPRPPLNALGINEAIAMLPLFPILLPLLFISPSSSSTGASASSVALPGCPDRCGNVSIPFPFGTQSGCHLPGFLITCNNSSSSPPKPVLPAASGNMELSSISLSPGSATVLAPIIRHCNSSGTVNSSIDVSNLPFALSARNKFTAVGCNTLAIYSYNTYTSGCLSFCNNADKISTGTCSGIGCCQTAIPGGLQRIQTTLGSMVRNASNSADCSYAFVVDREKFEFSPLNVTDFSAAFMPLVLDWAVAGTCSPANNTCGQNAYCSNAPSSTGHLCSCNSGFAGNPYLVDGCQDINECEDPNSSPCSNECKNTPGSYVCSCPGGYRGDGIKAGTGCTEETKRFPLVQVVIGTGLGFLFLLLAGSYLFWVQKKRKLMGLKEQFFQKNGGLFLQQRLAAQHGLAETPRIYTAEELECATDNYSDGRILGRGGNGTVYRGIFPNTEHAVAIKKSRRVDASQIEQFINEVVLLSQVIHKHVVRILGCCLETQVPLLVYEFVPNNTLHHHIHDKHGSLSWETRLRVAAETAAALAYLHSAIERPIFHRDVKAANILLDDKLTAKVSDFGASRLLPLDRAQVTTMVQGTLGYLDPEYFQSGQLTEKSDVYSFGVVMAEILTGQRPISPARLAAEKNLGVYFVGSLMEGKLMEILEGRVREEGSGEQLLAVAEVTRRCLLMNGKERPTMREVAAELERARRWIPGKSLWGTALAAAGEVDDGEWRICRGQCGSSIRSGSIGHGFGYLDSPATRECESLLFEARKCSSSSGSSASTAESMDARSIQTIMALDIER</sequence>
<dbReference type="PROSITE" id="PS00108">
    <property type="entry name" value="PROTEIN_KINASE_ST"/>
    <property type="match status" value="1"/>
</dbReference>
<keyword evidence="20" id="KW-0675">Receptor</keyword>
<dbReference type="InterPro" id="IPR017441">
    <property type="entry name" value="Protein_kinase_ATP_BS"/>
</dbReference>
<accession>A0AAP0AY39</accession>
<keyword evidence="4" id="KW-0808">Transferase</keyword>
<dbReference type="SMART" id="SM00181">
    <property type="entry name" value="EGF"/>
    <property type="match status" value="2"/>
</dbReference>
<keyword evidence="21" id="KW-1185">Reference proteome</keyword>
<dbReference type="SUPFAM" id="SSF57196">
    <property type="entry name" value="EGF/Laminin"/>
    <property type="match status" value="1"/>
</dbReference>
<comment type="subcellular location">
    <subcellularLocation>
        <location evidence="1">Membrane</location>
        <topology evidence="1">Single-pass type I membrane protein</topology>
    </subcellularLocation>
</comment>
<evidence type="ECO:0000256" key="5">
    <source>
        <dbReference type="ARBA" id="ARBA00022692"/>
    </source>
</evidence>
<proteinExistence type="predicted"/>
<dbReference type="FunFam" id="1.10.510.10:FF:000084">
    <property type="entry name" value="Wall-associated receptor kinase 2"/>
    <property type="match status" value="1"/>
</dbReference>
<dbReference type="GO" id="GO:0007166">
    <property type="term" value="P:cell surface receptor signaling pathway"/>
    <property type="evidence" value="ECO:0007669"/>
    <property type="project" value="InterPro"/>
</dbReference>
<keyword evidence="9 20" id="KW-0418">Kinase</keyword>
<protein>
    <submittedName>
        <fullName evidence="20">Wall-associated receptor kinase 2</fullName>
    </submittedName>
</protein>
<evidence type="ECO:0000256" key="14">
    <source>
        <dbReference type="ARBA" id="ARBA00023180"/>
    </source>
</evidence>
<evidence type="ECO:0000313" key="20">
    <source>
        <dbReference type="EMBL" id="KAK8918805.1"/>
    </source>
</evidence>
<keyword evidence="11 17" id="KW-1133">Transmembrane helix</keyword>
<evidence type="ECO:0000256" key="17">
    <source>
        <dbReference type="SAM" id="Phobius"/>
    </source>
</evidence>
<evidence type="ECO:0000256" key="16">
    <source>
        <dbReference type="PROSITE-ProRule" id="PRU10141"/>
    </source>
</evidence>
<feature type="domain" description="EGF-like" evidence="19">
    <location>
        <begin position="277"/>
        <end position="322"/>
    </location>
</feature>
<keyword evidence="5 17" id="KW-0812">Transmembrane</keyword>
<keyword evidence="10 16" id="KW-0067">ATP-binding</keyword>
<keyword evidence="7" id="KW-0677">Repeat</keyword>
<comment type="caution">
    <text evidence="15">Lacks conserved residue(s) required for the propagation of feature annotation.</text>
</comment>
<gene>
    <name evidence="20" type="primary">WAK2</name>
    <name evidence="20" type="ORF">KSP39_PZI021763</name>
</gene>
<dbReference type="AlphaFoldDB" id="A0AAP0AY39"/>
<dbReference type="SMART" id="SM00179">
    <property type="entry name" value="EGF_CA"/>
    <property type="match status" value="1"/>
</dbReference>
<evidence type="ECO:0000259" key="19">
    <source>
        <dbReference type="PROSITE" id="PS50026"/>
    </source>
</evidence>
<dbReference type="CDD" id="cd00054">
    <property type="entry name" value="EGF_CA"/>
    <property type="match status" value="1"/>
</dbReference>
<dbReference type="InterPro" id="IPR008271">
    <property type="entry name" value="Ser/Thr_kinase_AS"/>
</dbReference>
<evidence type="ECO:0000256" key="15">
    <source>
        <dbReference type="PROSITE-ProRule" id="PRU00076"/>
    </source>
</evidence>
<keyword evidence="8 16" id="KW-0547">Nucleotide-binding</keyword>
<dbReference type="InterPro" id="IPR000152">
    <property type="entry name" value="EGF-type_Asp/Asn_hydroxyl_site"/>
</dbReference>
<evidence type="ECO:0000256" key="12">
    <source>
        <dbReference type="ARBA" id="ARBA00023136"/>
    </source>
</evidence>
<dbReference type="PROSITE" id="PS50011">
    <property type="entry name" value="PROTEIN_KINASE_DOM"/>
    <property type="match status" value="1"/>
</dbReference>
<dbReference type="GO" id="GO:0005886">
    <property type="term" value="C:plasma membrane"/>
    <property type="evidence" value="ECO:0007669"/>
    <property type="project" value="TreeGrafter"/>
</dbReference>
<dbReference type="PANTHER" id="PTHR27005">
    <property type="entry name" value="WALL-ASSOCIATED RECEPTOR KINASE-LIKE 21"/>
    <property type="match status" value="1"/>
</dbReference>
<dbReference type="SUPFAM" id="SSF56112">
    <property type="entry name" value="Protein kinase-like (PK-like)"/>
    <property type="match status" value="1"/>
</dbReference>
<dbReference type="Pfam" id="PF07645">
    <property type="entry name" value="EGF_CA"/>
    <property type="match status" value="1"/>
</dbReference>
<dbReference type="PROSITE" id="PS00010">
    <property type="entry name" value="ASX_HYDROXYL"/>
    <property type="match status" value="1"/>
</dbReference>
<dbReference type="InterPro" id="IPR000742">
    <property type="entry name" value="EGF"/>
</dbReference>
<keyword evidence="2" id="KW-0723">Serine/threonine-protein kinase</keyword>
<dbReference type="PANTHER" id="PTHR27005:SF283">
    <property type="entry name" value="OS02G0633066 PROTEIN"/>
    <property type="match status" value="1"/>
</dbReference>
<dbReference type="EMBL" id="JBBWWQ010000019">
    <property type="protein sequence ID" value="KAK8918805.1"/>
    <property type="molecule type" value="Genomic_DNA"/>
</dbReference>
<dbReference type="InterPro" id="IPR018097">
    <property type="entry name" value="EGF_Ca-bd_CS"/>
</dbReference>
<dbReference type="GO" id="GO:0004674">
    <property type="term" value="F:protein serine/threonine kinase activity"/>
    <property type="evidence" value="ECO:0007669"/>
    <property type="project" value="UniProtKB-KW"/>
</dbReference>